<dbReference type="EMBL" id="CP071517">
    <property type="protein sequence ID" value="QSX75608.1"/>
    <property type="molecule type" value="Genomic_DNA"/>
</dbReference>
<dbReference type="InterPro" id="IPR054612">
    <property type="entry name" value="Phage_capsid-like_C"/>
</dbReference>
<organism evidence="3 4">
    <name type="scientific">Lysobacter arenosi</name>
    <dbReference type="NCBI Taxonomy" id="2795387"/>
    <lineage>
        <taxon>Bacteria</taxon>
        <taxon>Pseudomonadati</taxon>
        <taxon>Pseudomonadota</taxon>
        <taxon>Gammaproteobacteria</taxon>
        <taxon>Lysobacterales</taxon>
        <taxon>Lysobacteraceae</taxon>
        <taxon>Lysobacter</taxon>
    </lineage>
</organism>
<dbReference type="InterPro" id="IPR024455">
    <property type="entry name" value="Phage_capsid"/>
</dbReference>
<proteinExistence type="predicted"/>
<keyword evidence="4" id="KW-1185">Reference proteome</keyword>
<name>A0ABX7RBT7_9GAMM</name>
<dbReference type="Pfam" id="PF05065">
    <property type="entry name" value="Phage_capsid"/>
    <property type="match status" value="1"/>
</dbReference>
<gene>
    <name evidence="3" type="ORF">HIV01_003490</name>
</gene>
<dbReference type="Gene3D" id="3.30.2400.10">
    <property type="entry name" value="Major capsid protein gp5"/>
    <property type="match status" value="1"/>
</dbReference>
<evidence type="ECO:0000313" key="3">
    <source>
        <dbReference type="EMBL" id="QSX75608.1"/>
    </source>
</evidence>
<dbReference type="Proteomes" id="UP000663400">
    <property type="component" value="Chromosome"/>
</dbReference>
<dbReference type="SUPFAM" id="SSF56563">
    <property type="entry name" value="Major capsid protein gp5"/>
    <property type="match status" value="1"/>
</dbReference>
<evidence type="ECO:0000256" key="1">
    <source>
        <dbReference type="ARBA" id="ARBA00004328"/>
    </source>
</evidence>
<reference evidence="3 4" key="1">
    <citation type="submission" date="2021-02" db="EMBL/GenBank/DDBJ databases">
        <title>Lysobacter arenosi sp. nov., isolated from soil of gangwondo yeongwol, south Korea.</title>
        <authorList>
            <person name="Kim K.R."/>
            <person name="Kim K.H."/>
            <person name="Jeon C.O."/>
        </authorList>
    </citation>
    <scope>NUCLEOTIDE SEQUENCE [LARGE SCALE GENOMIC DNA]</scope>
    <source>
        <strain evidence="3 4">R7</strain>
    </source>
</reference>
<comment type="subcellular location">
    <subcellularLocation>
        <location evidence="1">Virion</location>
    </subcellularLocation>
</comment>
<dbReference type="Gene3D" id="3.30.2320.10">
    <property type="entry name" value="hypothetical protein PF0899 domain"/>
    <property type="match status" value="1"/>
</dbReference>
<feature type="domain" description="Phage capsid-like C-terminal" evidence="2">
    <location>
        <begin position="80"/>
        <end position="353"/>
    </location>
</feature>
<protein>
    <submittedName>
        <fullName evidence="3">Phage major capsid protein</fullName>
    </submittedName>
</protein>
<sequence>MNAVPSTLSYYPARKRRTKARLLFRSCAAHCAAFTQETTPEIAAARLFGNDAGLKSYLSIQRAAVDPAVTSLPDWAGSLAAETWAEFLTLLQPVSVYAQLAAIGTRFDFDSVGKVSFPGRDSSPALAGDFVGENAPIPVKKAGLRAVSLPPRKMAVLSALSSEMSRSTGGRLEKYIRDLMIEDTARVLDTRLLDDVAADAVRPAGLLNNATLTPSAGTLPGDVIKDLKAALAPVLASGGGRRLVWIMNPIQAMSLVLQTDAGGRFVWPDIERGFMLGSVIISPNVPDGTLILVDAAEFATVADVAPQFDVSDAGTIHMEDTAPESLNDGTFADPVISLFQQDALAIRMIQQINWAMRRPGMVSGVTGIQW</sequence>
<dbReference type="RefSeq" id="WP_200604964.1">
    <property type="nucleotide sequence ID" value="NZ_CP071517.1"/>
</dbReference>
<evidence type="ECO:0000259" key="2">
    <source>
        <dbReference type="Pfam" id="PF05065"/>
    </source>
</evidence>
<dbReference type="NCBIfam" id="TIGR01554">
    <property type="entry name" value="major_cap_HK97"/>
    <property type="match status" value="1"/>
</dbReference>
<accession>A0ABX7RBT7</accession>
<evidence type="ECO:0000313" key="4">
    <source>
        <dbReference type="Proteomes" id="UP000663400"/>
    </source>
</evidence>